<proteinExistence type="inferred from homology"/>
<evidence type="ECO:0000313" key="15">
    <source>
        <dbReference type="Proteomes" id="UP000009145"/>
    </source>
</evidence>
<evidence type="ECO:0000256" key="9">
    <source>
        <dbReference type="ARBA" id="ARBA00023136"/>
    </source>
</evidence>
<reference evidence="14 15" key="1">
    <citation type="journal article" date="2012" name="J. Bacteriol.">
        <title>Complete genome sequences of Methylophaga sp. strain JAM1 and Methylophaga sp. strain JAM7.</title>
        <authorList>
            <person name="Villeneuve C."/>
            <person name="Martineau C."/>
            <person name="Mauffrey F."/>
            <person name="Villemur R."/>
        </authorList>
    </citation>
    <scope>NUCLEOTIDE SEQUENCE [LARGE SCALE GENOMIC DNA]</scope>
    <source>
        <strain evidence="14 15">JAM7</strain>
    </source>
</reference>
<keyword evidence="9 11" id="KW-0472">Membrane</keyword>
<evidence type="ECO:0000256" key="10">
    <source>
        <dbReference type="ARBA" id="ARBA00023237"/>
    </source>
</evidence>
<comment type="subcellular location">
    <subcellularLocation>
        <location evidence="1 11">Cell outer membrane</location>
        <topology evidence="1 11">Multi-pass membrane protein</topology>
    </subcellularLocation>
</comment>
<evidence type="ECO:0000256" key="11">
    <source>
        <dbReference type="PROSITE-ProRule" id="PRU01360"/>
    </source>
</evidence>
<dbReference type="RefSeq" id="WP_014702819.1">
    <property type="nucleotide sequence ID" value="NC_017856.1"/>
</dbReference>
<name>I1YEM6_METFJ</name>
<dbReference type="GO" id="GO:0006826">
    <property type="term" value="P:iron ion transport"/>
    <property type="evidence" value="ECO:0007669"/>
    <property type="project" value="UniProtKB-KW"/>
</dbReference>
<evidence type="ECO:0000256" key="1">
    <source>
        <dbReference type="ARBA" id="ARBA00004571"/>
    </source>
</evidence>
<dbReference type="GO" id="GO:0009279">
    <property type="term" value="C:cell outer membrane"/>
    <property type="evidence" value="ECO:0007669"/>
    <property type="project" value="UniProtKB-SubCell"/>
</dbReference>
<evidence type="ECO:0000259" key="13">
    <source>
        <dbReference type="SMART" id="SM00965"/>
    </source>
</evidence>
<keyword evidence="14" id="KW-0675">Receptor</keyword>
<keyword evidence="4" id="KW-0410">Iron transport</keyword>
<dbReference type="Gene3D" id="3.55.50.30">
    <property type="match status" value="1"/>
</dbReference>
<keyword evidence="7" id="KW-0406">Ion transport</keyword>
<dbReference type="InterPro" id="IPR011662">
    <property type="entry name" value="Secretin/TonB_short_N"/>
</dbReference>
<dbReference type="PANTHER" id="PTHR32552">
    <property type="entry name" value="FERRICHROME IRON RECEPTOR-RELATED"/>
    <property type="match status" value="1"/>
</dbReference>
<keyword evidence="6" id="KW-0408">Iron</keyword>
<dbReference type="CDD" id="cd01347">
    <property type="entry name" value="ligand_gated_channel"/>
    <property type="match status" value="1"/>
</dbReference>
<evidence type="ECO:0000256" key="12">
    <source>
        <dbReference type="RuleBase" id="RU003357"/>
    </source>
</evidence>
<dbReference type="InterPro" id="IPR036942">
    <property type="entry name" value="Beta-barrel_TonB_sf"/>
</dbReference>
<dbReference type="STRING" id="754477.Q7C_188"/>
<organism evidence="14 15">
    <name type="scientific">Methylophaga frappieri (strain ATCC BAA-2434 / DSM 25690 / JAM7)</name>
    <dbReference type="NCBI Taxonomy" id="754477"/>
    <lineage>
        <taxon>Bacteria</taxon>
        <taxon>Pseudomonadati</taxon>
        <taxon>Pseudomonadota</taxon>
        <taxon>Gammaproteobacteria</taxon>
        <taxon>Thiotrichales</taxon>
        <taxon>Piscirickettsiaceae</taxon>
        <taxon>Methylophaga</taxon>
    </lineage>
</organism>
<dbReference type="EMBL" id="CP003380">
    <property type="protein sequence ID" value="AFJ01369.1"/>
    <property type="molecule type" value="Genomic_DNA"/>
</dbReference>
<accession>I1YEM6</accession>
<keyword evidence="10 11" id="KW-0998">Cell outer membrane</keyword>
<dbReference type="SUPFAM" id="SSF56935">
    <property type="entry name" value="Porins"/>
    <property type="match status" value="1"/>
</dbReference>
<dbReference type="Pfam" id="PF07715">
    <property type="entry name" value="Plug"/>
    <property type="match status" value="1"/>
</dbReference>
<comment type="similarity">
    <text evidence="11 12">Belongs to the TonB-dependent receptor family.</text>
</comment>
<keyword evidence="15" id="KW-1185">Reference proteome</keyword>
<dbReference type="KEGG" id="mec:Q7C_188"/>
<dbReference type="Gene3D" id="2.40.170.20">
    <property type="entry name" value="TonB-dependent receptor, beta-barrel domain"/>
    <property type="match status" value="1"/>
</dbReference>
<sequence length="822" mass="91039" precursor="true">MPNRTQPFDLYPTVLSPSKQSVTSTKHFPVRSIVLALRLSLATSLLATGIGPLPAMAESDVSNLAPATSTTQQHFNITPGPLVQVLTEFSGVAEIYFVGASSLAADKTSAGVSGNHTIQTALIEILSGTGLQAERNNQGRYVLRRAPEQIALPTLAVMGRLYGAKETTSLADSSASVGIIDEKAIDYGQISYLPQAMRRLANVEKGATNNTGLVVRGMNFEGFSPAGAPMGSIYVDGILQSRYNSRFGARNLWDVEQVELYRGPQTTLSGRAATAGAIYLKTKDPTFDKSVSLSATTGNKDLKGGGFVVNTPLSEKHGIAFRVSGIYEENETEVRYPSYGDFANYDDFRTELSGAFRAKLLIEPDTLPDTRIMLTYGYSKDRPNERLVGPDINDRGDFYQFSTFAEYREIDVHNTGLEVTHALSPSLTLTSQTGLSHGTTDRESIDNGTRNLVNAFYGTYDDTLLSQEIRLNYEQDEWRWVAGIFGSYEDQDSAFFARLTEWGIEQEQFYDRKTTNLAIFGEATYQFMPAWKVTFGGRLDYLKEKTDETDILAFIGAGASSSVNSADISEVNFVPKVGISREFGEDHIAGFTFSRGFRTGGFYVETSTGKAETYDPEYANNYEFYYKGLFLDQRLRLNANVFYTEYKDQQVETYPDPSTPTGTIVSNAASSYVIGFELEPSFQVNEALSVFASLGYLHTEFQDFNHSIYGDLSGERFPEASEWSVAFGGLYEFNNGFYVSSDAKYLSAYNSRFSTNPPLDKMSSRFLVNLQAGIRRDNWQVNLFAENLFDKHYYTMTELQGSPVFGQVGPSRLVGINVKINF</sequence>
<dbReference type="Pfam" id="PF07660">
    <property type="entry name" value="STN"/>
    <property type="match status" value="1"/>
</dbReference>
<feature type="domain" description="Secretin/TonB short N-terminal" evidence="13">
    <location>
        <begin position="95"/>
        <end position="146"/>
    </location>
</feature>
<dbReference type="eggNOG" id="COG4774">
    <property type="taxonomic scope" value="Bacteria"/>
</dbReference>
<dbReference type="InterPro" id="IPR012910">
    <property type="entry name" value="Plug_dom"/>
</dbReference>
<keyword evidence="5 11" id="KW-0812">Transmembrane</keyword>
<evidence type="ECO:0000256" key="5">
    <source>
        <dbReference type="ARBA" id="ARBA00022692"/>
    </source>
</evidence>
<evidence type="ECO:0000256" key="2">
    <source>
        <dbReference type="ARBA" id="ARBA00022448"/>
    </source>
</evidence>
<dbReference type="SMART" id="SM00965">
    <property type="entry name" value="STN"/>
    <property type="match status" value="1"/>
</dbReference>
<dbReference type="InterPro" id="IPR000531">
    <property type="entry name" value="Beta-barrel_TonB"/>
</dbReference>
<dbReference type="InterPro" id="IPR039426">
    <property type="entry name" value="TonB-dep_rcpt-like"/>
</dbReference>
<evidence type="ECO:0000256" key="3">
    <source>
        <dbReference type="ARBA" id="ARBA00022452"/>
    </source>
</evidence>
<evidence type="ECO:0000256" key="8">
    <source>
        <dbReference type="ARBA" id="ARBA00023077"/>
    </source>
</evidence>
<dbReference type="AlphaFoldDB" id="I1YEM6"/>
<evidence type="ECO:0000256" key="4">
    <source>
        <dbReference type="ARBA" id="ARBA00022496"/>
    </source>
</evidence>
<keyword evidence="8 12" id="KW-0798">TonB box</keyword>
<evidence type="ECO:0000313" key="14">
    <source>
        <dbReference type="EMBL" id="AFJ01369.1"/>
    </source>
</evidence>
<dbReference type="HOGENOM" id="CLU_008287_15_2_6"/>
<dbReference type="PANTHER" id="PTHR32552:SF81">
    <property type="entry name" value="TONB-DEPENDENT OUTER MEMBRANE RECEPTOR"/>
    <property type="match status" value="1"/>
</dbReference>
<keyword evidence="2 11" id="KW-0813">Transport</keyword>
<dbReference type="PROSITE" id="PS52016">
    <property type="entry name" value="TONB_DEPENDENT_REC_3"/>
    <property type="match status" value="1"/>
</dbReference>
<protein>
    <submittedName>
        <fullName evidence="14">TonB-dependent receptor</fullName>
    </submittedName>
</protein>
<dbReference type="Proteomes" id="UP000009145">
    <property type="component" value="Chromosome"/>
</dbReference>
<evidence type="ECO:0000256" key="7">
    <source>
        <dbReference type="ARBA" id="ARBA00023065"/>
    </source>
</evidence>
<gene>
    <name evidence="14" type="ordered locus">Q7C_188</name>
</gene>
<keyword evidence="3 11" id="KW-1134">Transmembrane beta strand</keyword>
<evidence type="ECO:0000256" key="6">
    <source>
        <dbReference type="ARBA" id="ARBA00023004"/>
    </source>
</evidence>
<dbReference type="Pfam" id="PF00593">
    <property type="entry name" value="TonB_dep_Rec_b-barrel"/>
    <property type="match status" value="1"/>
</dbReference>
<dbReference type="PATRIC" id="fig|754477.3.peg.188"/>